<sequence>MLIVNMKLSMLCWPLLLRGCDSTWVLTVVVKWLPIPISSSHELVSVAVNDAWLGCSVAGLQSTATNLLRFSQGSDCSCDVVANIHLLQPMQSFPFAEGGLHLVVLILILILMLIPIADDCLDCWVAVLH</sequence>
<accession>A0A834ZCY1</accession>
<feature type="signal peptide" evidence="2">
    <location>
        <begin position="1"/>
        <end position="22"/>
    </location>
</feature>
<organism evidence="3 4">
    <name type="scientific">Tetracentron sinense</name>
    <name type="common">Spur-leaf</name>
    <dbReference type="NCBI Taxonomy" id="13715"/>
    <lineage>
        <taxon>Eukaryota</taxon>
        <taxon>Viridiplantae</taxon>
        <taxon>Streptophyta</taxon>
        <taxon>Embryophyta</taxon>
        <taxon>Tracheophyta</taxon>
        <taxon>Spermatophyta</taxon>
        <taxon>Magnoliopsida</taxon>
        <taxon>Trochodendrales</taxon>
        <taxon>Trochodendraceae</taxon>
        <taxon>Tetracentron</taxon>
    </lineage>
</organism>
<name>A0A834ZCY1_TETSI</name>
<evidence type="ECO:0000256" key="2">
    <source>
        <dbReference type="SAM" id="SignalP"/>
    </source>
</evidence>
<evidence type="ECO:0000313" key="4">
    <source>
        <dbReference type="Proteomes" id="UP000655225"/>
    </source>
</evidence>
<feature type="chain" id="PRO_5032686118" description="Secreted protein" evidence="2">
    <location>
        <begin position="23"/>
        <end position="129"/>
    </location>
</feature>
<dbReference type="EMBL" id="JABCRI010000006">
    <property type="protein sequence ID" value="KAF8404585.1"/>
    <property type="molecule type" value="Genomic_DNA"/>
</dbReference>
<dbReference type="AlphaFoldDB" id="A0A834ZCY1"/>
<gene>
    <name evidence="3" type="ORF">HHK36_009472</name>
</gene>
<protein>
    <recommendedName>
        <fullName evidence="5">Secreted protein</fullName>
    </recommendedName>
</protein>
<proteinExistence type="predicted"/>
<evidence type="ECO:0008006" key="5">
    <source>
        <dbReference type="Google" id="ProtNLM"/>
    </source>
</evidence>
<keyword evidence="1" id="KW-0472">Membrane</keyword>
<comment type="caution">
    <text evidence="3">The sequence shown here is derived from an EMBL/GenBank/DDBJ whole genome shotgun (WGS) entry which is preliminary data.</text>
</comment>
<keyword evidence="4" id="KW-1185">Reference proteome</keyword>
<feature type="transmembrane region" description="Helical" evidence="1">
    <location>
        <begin position="99"/>
        <end position="117"/>
    </location>
</feature>
<evidence type="ECO:0000313" key="3">
    <source>
        <dbReference type="EMBL" id="KAF8404585.1"/>
    </source>
</evidence>
<keyword evidence="1" id="KW-0812">Transmembrane</keyword>
<dbReference type="Proteomes" id="UP000655225">
    <property type="component" value="Unassembled WGS sequence"/>
</dbReference>
<evidence type="ECO:0000256" key="1">
    <source>
        <dbReference type="SAM" id="Phobius"/>
    </source>
</evidence>
<keyword evidence="1" id="KW-1133">Transmembrane helix</keyword>
<reference evidence="3 4" key="1">
    <citation type="submission" date="2020-04" db="EMBL/GenBank/DDBJ databases">
        <title>Plant Genome Project.</title>
        <authorList>
            <person name="Zhang R.-G."/>
        </authorList>
    </citation>
    <scope>NUCLEOTIDE SEQUENCE [LARGE SCALE GENOMIC DNA]</scope>
    <source>
        <strain evidence="3">YNK0</strain>
        <tissue evidence="3">Leaf</tissue>
    </source>
</reference>
<keyword evidence="2" id="KW-0732">Signal</keyword>